<feature type="transmembrane region" description="Helical" evidence="1">
    <location>
        <begin position="21"/>
        <end position="41"/>
    </location>
</feature>
<reference evidence="3" key="1">
    <citation type="submission" date="2016-10" db="EMBL/GenBank/DDBJ databases">
        <authorList>
            <person name="Varghese N."/>
            <person name="Submissions S."/>
        </authorList>
    </citation>
    <scope>NUCLEOTIDE SEQUENCE [LARGE SCALE GENOMIC DNA]</scope>
    <source>
        <strain evidence="3">IBRC-M10078</strain>
    </source>
</reference>
<name>A0A1H0PL02_9BACI</name>
<evidence type="ECO:0000313" key="3">
    <source>
        <dbReference type="Proteomes" id="UP000199159"/>
    </source>
</evidence>
<evidence type="ECO:0000256" key="1">
    <source>
        <dbReference type="SAM" id="Phobius"/>
    </source>
</evidence>
<keyword evidence="3" id="KW-1185">Reference proteome</keyword>
<protein>
    <submittedName>
        <fullName evidence="2">Uncharacterized protein</fullName>
    </submittedName>
</protein>
<sequence length="49" mass="5767">MPLIQDFRKIDKSKLMTKQRTIQFIACFLLVVYNLIGSLALRNGSRDYF</sequence>
<gene>
    <name evidence="2" type="ORF">SAMN05216565_101350</name>
</gene>
<organism evidence="2 3">
    <name type="scientific">Litchfieldia salsa</name>
    <dbReference type="NCBI Taxonomy" id="930152"/>
    <lineage>
        <taxon>Bacteria</taxon>
        <taxon>Bacillati</taxon>
        <taxon>Bacillota</taxon>
        <taxon>Bacilli</taxon>
        <taxon>Bacillales</taxon>
        <taxon>Bacillaceae</taxon>
        <taxon>Litchfieldia</taxon>
    </lineage>
</organism>
<keyword evidence="1" id="KW-1133">Transmembrane helix</keyword>
<accession>A0A1H0PL02</accession>
<dbReference type="EMBL" id="FNJU01000001">
    <property type="protein sequence ID" value="SDP05308.1"/>
    <property type="molecule type" value="Genomic_DNA"/>
</dbReference>
<proteinExistence type="predicted"/>
<dbReference type="AlphaFoldDB" id="A0A1H0PL02"/>
<dbReference type="Proteomes" id="UP000199159">
    <property type="component" value="Unassembled WGS sequence"/>
</dbReference>
<keyword evidence="1" id="KW-0472">Membrane</keyword>
<evidence type="ECO:0000313" key="2">
    <source>
        <dbReference type="EMBL" id="SDP05308.1"/>
    </source>
</evidence>
<keyword evidence="1" id="KW-0812">Transmembrane</keyword>